<dbReference type="AlphaFoldDB" id="A0A3P7YBC4"/>
<evidence type="ECO:0000313" key="3">
    <source>
        <dbReference type="Proteomes" id="UP000268014"/>
    </source>
</evidence>
<reference evidence="2 3" key="1">
    <citation type="submission" date="2018-11" db="EMBL/GenBank/DDBJ databases">
        <authorList>
            <consortium name="Pathogen Informatics"/>
        </authorList>
    </citation>
    <scope>NUCLEOTIDE SEQUENCE [LARGE SCALE GENOMIC DNA]</scope>
    <source>
        <strain evidence="2 3">MHpl1</strain>
    </source>
</reference>
<gene>
    <name evidence="2" type="ORF">HPLM_LOCUS18946</name>
</gene>
<feature type="region of interest" description="Disordered" evidence="1">
    <location>
        <begin position="1"/>
        <end position="24"/>
    </location>
</feature>
<evidence type="ECO:0000313" key="2">
    <source>
        <dbReference type="EMBL" id="VDO74149.1"/>
    </source>
</evidence>
<keyword evidence="3" id="KW-1185">Reference proteome</keyword>
<protein>
    <recommendedName>
        <fullName evidence="4">Reverse transcriptase domain-containing protein</fullName>
    </recommendedName>
</protein>
<name>A0A3P7YBC4_HAEPC</name>
<dbReference type="EMBL" id="UZAF01020942">
    <property type="protein sequence ID" value="VDO74149.1"/>
    <property type="molecule type" value="Genomic_DNA"/>
</dbReference>
<dbReference type="Proteomes" id="UP000268014">
    <property type="component" value="Unassembled WGS sequence"/>
</dbReference>
<dbReference type="OrthoDB" id="418748at2759"/>
<accession>A0A3P7YBC4</accession>
<evidence type="ECO:0008006" key="4">
    <source>
        <dbReference type="Google" id="ProtNLM"/>
    </source>
</evidence>
<organism evidence="2 3">
    <name type="scientific">Haemonchus placei</name>
    <name type="common">Barber's pole worm</name>
    <dbReference type="NCBI Taxonomy" id="6290"/>
    <lineage>
        <taxon>Eukaryota</taxon>
        <taxon>Metazoa</taxon>
        <taxon>Ecdysozoa</taxon>
        <taxon>Nematoda</taxon>
        <taxon>Chromadorea</taxon>
        <taxon>Rhabditida</taxon>
        <taxon>Rhabditina</taxon>
        <taxon>Rhabditomorpha</taxon>
        <taxon>Strongyloidea</taxon>
        <taxon>Trichostrongylidae</taxon>
        <taxon>Haemonchus</taxon>
    </lineage>
</organism>
<sequence>MFTSRAQHGQAKPGRRKVDKQVAVDGHCQRERRETKKQYHAFPPEKTTVDAIHAPRFLPAKHREKQRPIHPLDSKKAFVRSPLIWRTPSLCITSTTNCCFIDTITRNLQKPALWTLPYADDVMLTRKDKSESDQQVKKAWYLTTDPSEPGSTKAMVLSSHGQQQSSTLDRQLPVTAAWGF</sequence>
<proteinExistence type="predicted"/>
<evidence type="ECO:0000256" key="1">
    <source>
        <dbReference type="SAM" id="MobiDB-lite"/>
    </source>
</evidence>